<protein>
    <submittedName>
        <fullName evidence="1">Uncharacterized protein</fullName>
    </submittedName>
</protein>
<dbReference type="EMBL" id="OR613467">
    <property type="protein sequence ID" value="WNT44382.1"/>
    <property type="molecule type" value="Genomic_DNA"/>
</dbReference>
<organism evidence="1 2">
    <name type="scientific">Microbacterium phage Mabodamaca</name>
    <dbReference type="NCBI Taxonomy" id="3078574"/>
    <lineage>
        <taxon>Viruses</taxon>
        <taxon>Duplodnaviria</taxon>
        <taxon>Heunggongvirae</taxon>
        <taxon>Uroviricota</taxon>
        <taxon>Caudoviricetes</taxon>
        <taxon>Casidaviridae</taxon>
        <taxon>Mabodamacavirus</taxon>
        <taxon>Mabodamacavirus mabodamaca</taxon>
    </lineage>
</organism>
<reference evidence="1 2" key="1">
    <citation type="submission" date="2023-09" db="EMBL/GenBank/DDBJ databases">
        <authorList>
            <person name="Astacio K.C."/>
            <person name="Barreto J.C."/>
            <person name="Colon C.A."/>
            <person name="Dejesus A.I."/>
            <person name="Gragirenes D.A."/>
            <person name="Navarro A."/>
            <person name="Negron R.A."/>
            <person name="Nunez P.S."/>
            <person name="Ortiz C.A."/>
            <person name="Ortiz A.Y."/>
            <person name="Roman V.A."/>
            <person name="Sanchez M.A."/>
            <person name="Serrano K.M."/>
            <person name="Klyczek K."/>
            <person name="Ko C."/>
            <person name="Russell D.A."/>
            <person name="Jacobs-Sera D."/>
            <person name="Hatfull G.F."/>
        </authorList>
    </citation>
    <scope>NUCLEOTIDE SEQUENCE [LARGE SCALE GENOMIC DNA]</scope>
</reference>
<accession>A0AA96NHI0</accession>
<evidence type="ECO:0000313" key="1">
    <source>
        <dbReference type="EMBL" id="WNT44382.1"/>
    </source>
</evidence>
<dbReference type="Proteomes" id="UP001305869">
    <property type="component" value="Segment"/>
</dbReference>
<gene>
    <name evidence="1" type="primary">66</name>
    <name evidence="1" type="ORF">SEA_MABODAMACA_66</name>
</gene>
<evidence type="ECO:0000313" key="2">
    <source>
        <dbReference type="Proteomes" id="UP001305869"/>
    </source>
</evidence>
<keyword evidence="2" id="KW-1185">Reference proteome</keyword>
<sequence length="130" mass="13938">MTSARTFSPSTLALAAEHGDAPRLWERQAPELVPTPDTWPDVHAKVSRAIHSSIAPWHDRPRWSRDPAVAAMEAVGYNALVAERDALKAKLAAIVAARGGHPACDVEDADDPISCGWKLAIQGIDRALAS</sequence>
<name>A0AA96NHI0_9CAUD</name>
<proteinExistence type="predicted"/>